<dbReference type="EMBL" id="WSZK01000036">
    <property type="protein sequence ID" value="MWG36555.1"/>
    <property type="molecule type" value="Genomic_DNA"/>
</dbReference>
<dbReference type="AlphaFoldDB" id="A0A6B0GWN4"/>
<evidence type="ECO:0000313" key="2">
    <source>
        <dbReference type="EMBL" id="MWG36555.1"/>
    </source>
</evidence>
<dbReference type="Proteomes" id="UP000451471">
    <property type="component" value="Unassembled WGS sequence"/>
</dbReference>
<dbReference type="RefSeq" id="WP_158206208.1">
    <property type="nucleotide sequence ID" value="NZ_WSZK01000036.1"/>
</dbReference>
<evidence type="ECO:0000313" key="3">
    <source>
        <dbReference type="Proteomes" id="UP000451471"/>
    </source>
</evidence>
<feature type="region of interest" description="Disordered" evidence="1">
    <location>
        <begin position="1"/>
        <end position="20"/>
    </location>
</feature>
<comment type="caution">
    <text evidence="2">The sequence shown here is derived from an EMBL/GenBank/DDBJ whole genome shotgun (WGS) entry which is preliminary data.</text>
</comment>
<organism evidence="2 3">
    <name type="scientific">Halomarina oriensis</name>
    <dbReference type="NCBI Taxonomy" id="671145"/>
    <lineage>
        <taxon>Archaea</taxon>
        <taxon>Methanobacteriati</taxon>
        <taxon>Methanobacteriota</taxon>
        <taxon>Stenosarchaea group</taxon>
        <taxon>Halobacteria</taxon>
        <taxon>Halobacteriales</taxon>
        <taxon>Natronomonadaceae</taxon>
        <taxon>Halomarina</taxon>
    </lineage>
</organism>
<name>A0A6B0GWN4_9EURY</name>
<protein>
    <submittedName>
        <fullName evidence="2">Uncharacterized protein</fullName>
    </submittedName>
</protein>
<sequence length="147" mass="16314">MSDDDDPSGEDDRVISGEWDGTGVPACNTCRAPLSLSEVANPETHQCERTAEEAVRIDRVGEKFDRMCDLVDEENAETGHITSKSHGLDVVLEYDIGTPRHIIEDRAARLADSEGADEVRTRFGMYESQLVLEYHDDVFVLPESGDD</sequence>
<proteinExistence type="predicted"/>
<gene>
    <name evidence="2" type="ORF">GQS65_19030</name>
</gene>
<evidence type="ECO:0000256" key="1">
    <source>
        <dbReference type="SAM" id="MobiDB-lite"/>
    </source>
</evidence>
<reference evidence="2 3" key="1">
    <citation type="submission" date="2019-12" db="EMBL/GenBank/DDBJ databases">
        <title>Halocatena pleomorpha gen. nov. sp. nov., an extremely halophilic archaeon of family Halobacteriaceae isolated from saltpan soil.</title>
        <authorList>
            <person name="Pal Y."/>
            <person name="Verma A."/>
            <person name="Krishnamurthi S."/>
            <person name="Kumar P."/>
        </authorList>
    </citation>
    <scope>NUCLEOTIDE SEQUENCE [LARGE SCALE GENOMIC DNA]</scope>
    <source>
        <strain evidence="2 3">JCM 16495</strain>
    </source>
</reference>
<accession>A0A6B0GWN4</accession>
<keyword evidence="3" id="KW-1185">Reference proteome</keyword>